<dbReference type="Pfam" id="PF07791">
    <property type="entry name" value="Imm11"/>
    <property type="match status" value="1"/>
</dbReference>
<organism evidence="2 3">
    <name type="scientific">Novipirellula artificiosorum</name>
    <dbReference type="NCBI Taxonomy" id="2528016"/>
    <lineage>
        <taxon>Bacteria</taxon>
        <taxon>Pseudomonadati</taxon>
        <taxon>Planctomycetota</taxon>
        <taxon>Planctomycetia</taxon>
        <taxon>Pirellulales</taxon>
        <taxon>Pirellulaceae</taxon>
        <taxon>Novipirellula</taxon>
    </lineage>
</organism>
<sequence>MTDRQQSNQPPYFMLTCYSPANADYIDIESYPEIDGIDSWLLGTPLSVDLSEPIRLQWDRETEGPPKKMYADNIPLMHRDLVTTLQQCGVTNLQLFPTEIVHPENKQVERDYLATNILGLIKAADLSESNYRDPSGNGLYDMDFDSLAIDPQKTFGAKLFRLAECVTGIVIARSVKESLQQAGGFGLQFVEPADWIG</sequence>
<dbReference type="OrthoDB" id="1288875at2"/>
<gene>
    <name evidence="2" type="ORF">Poly41_14300</name>
</gene>
<dbReference type="EMBL" id="SJPV01000002">
    <property type="protein sequence ID" value="TWU40597.1"/>
    <property type="molecule type" value="Genomic_DNA"/>
</dbReference>
<evidence type="ECO:0000259" key="1">
    <source>
        <dbReference type="Pfam" id="PF07791"/>
    </source>
</evidence>
<comment type="caution">
    <text evidence="2">The sequence shown here is derived from an EMBL/GenBank/DDBJ whole genome shotgun (WGS) entry which is preliminary data.</text>
</comment>
<dbReference type="RefSeq" id="WP_146525184.1">
    <property type="nucleotide sequence ID" value="NZ_SJPV01000002.1"/>
</dbReference>
<name>A0A5C6DXN6_9BACT</name>
<keyword evidence="3" id="KW-1185">Reference proteome</keyword>
<dbReference type="Proteomes" id="UP000319143">
    <property type="component" value="Unassembled WGS sequence"/>
</dbReference>
<reference evidence="2 3" key="1">
    <citation type="submission" date="2019-02" db="EMBL/GenBank/DDBJ databases">
        <title>Deep-cultivation of Planctomycetes and their phenomic and genomic characterization uncovers novel biology.</title>
        <authorList>
            <person name="Wiegand S."/>
            <person name="Jogler M."/>
            <person name="Boedeker C."/>
            <person name="Pinto D."/>
            <person name="Vollmers J."/>
            <person name="Rivas-Marin E."/>
            <person name="Kohn T."/>
            <person name="Peeters S.H."/>
            <person name="Heuer A."/>
            <person name="Rast P."/>
            <person name="Oberbeckmann S."/>
            <person name="Bunk B."/>
            <person name="Jeske O."/>
            <person name="Meyerdierks A."/>
            <person name="Storesund J.E."/>
            <person name="Kallscheuer N."/>
            <person name="Luecker S."/>
            <person name="Lage O.M."/>
            <person name="Pohl T."/>
            <person name="Merkel B.J."/>
            <person name="Hornburger P."/>
            <person name="Mueller R.-W."/>
            <person name="Bruemmer F."/>
            <person name="Labrenz M."/>
            <person name="Spormann A.M."/>
            <person name="Op Den Camp H."/>
            <person name="Overmann J."/>
            <person name="Amann R."/>
            <person name="Jetten M.S.M."/>
            <person name="Mascher T."/>
            <person name="Medema M.H."/>
            <person name="Devos D.P."/>
            <person name="Kaster A.-K."/>
            <person name="Ovreas L."/>
            <person name="Rohde M."/>
            <person name="Galperin M.Y."/>
            <person name="Jogler C."/>
        </authorList>
    </citation>
    <scope>NUCLEOTIDE SEQUENCE [LARGE SCALE GENOMIC DNA]</scope>
    <source>
        <strain evidence="2 3">Poly41</strain>
    </source>
</reference>
<dbReference type="AlphaFoldDB" id="A0A5C6DXN6"/>
<protein>
    <recommendedName>
        <fullName evidence="1">Immunity MXAN-0049 protein domain-containing protein</fullName>
    </recommendedName>
</protein>
<accession>A0A5C6DXN6</accession>
<proteinExistence type="predicted"/>
<dbReference type="InterPro" id="IPR012433">
    <property type="entry name" value="Imm11"/>
</dbReference>
<evidence type="ECO:0000313" key="2">
    <source>
        <dbReference type="EMBL" id="TWU40597.1"/>
    </source>
</evidence>
<feature type="domain" description="Immunity MXAN-0049 protein" evidence="1">
    <location>
        <begin position="13"/>
        <end position="191"/>
    </location>
</feature>
<evidence type="ECO:0000313" key="3">
    <source>
        <dbReference type="Proteomes" id="UP000319143"/>
    </source>
</evidence>